<evidence type="ECO:0000256" key="2">
    <source>
        <dbReference type="ARBA" id="ARBA00022694"/>
    </source>
</evidence>
<dbReference type="InterPro" id="IPR011856">
    <property type="entry name" value="tRNA_endonuc-like_dom_sf"/>
</dbReference>
<dbReference type="PANTHER" id="PTHR13070:SF0">
    <property type="entry name" value="TRNA-SPLICING ENDONUCLEASE SUBUNIT SEN34"/>
    <property type="match status" value="1"/>
</dbReference>
<organism evidence="8 9">
    <name type="scientific">Candida oxycetoniae</name>
    <dbReference type="NCBI Taxonomy" id="497107"/>
    <lineage>
        <taxon>Eukaryota</taxon>
        <taxon>Fungi</taxon>
        <taxon>Dikarya</taxon>
        <taxon>Ascomycota</taxon>
        <taxon>Saccharomycotina</taxon>
        <taxon>Pichiomycetes</taxon>
        <taxon>Debaryomycetaceae</taxon>
        <taxon>Candida/Lodderomyces clade</taxon>
        <taxon>Candida</taxon>
    </lineage>
</organism>
<keyword evidence="2 4" id="KW-0819">tRNA processing</keyword>
<dbReference type="PANTHER" id="PTHR13070">
    <property type="entry name" value="TRNA-SPLICING ENDONUCLEASE SUBUNIT SEN34-RELATED"/>
    <property type="match status" value="1"/>
</dbReference>
<comment type="function">
    <text evidence="4">Constitutes one of the two catalytic subunit of the tRNA-splicing endonuclease complex, a complex responsible for identification and cleavage of the splice sites in pre-tRNA. It cleaves pre-tRNA at the 5'- and 3'-splice sites to release the intron. The products are an intron and two tRNA half-molecules bearing 2',3'-cyclic phosphate and 5'-OH termini. There are no conserved sequences at the splice sites, but the intron is invariably located at the same site in the gene, placing the splice sites an invariant distance from the constant structural features of the tRNA body.</text>
</comment>
<comment type="similarity">
    <text evidence="1 4">Belongs to the tRNA-intron endonuclease family.</text>
</comment>
<feature type="active site" evidence="5">
    <location>
        <position position="228"/>
    </location>
</feature>
<keyword evidence="3 4" id="KW-0456">Lyase</keyword>
<protein>
    <recommendedName>
        <fullName evidence="4">tRNA-splicing endonuclease subunit Sen34</fullName>
        <ecNumber evidence="4">4.6.1.16</ecNumber>
    </recommendedName>
</protein>
<gene>
    <name evidence="8" type="ORF">KGF56_001328</name>
</gene>
<name>A0AAI9WYW0_9ASCO</name>
<reference evidence="8" key="1">
    <citation type="journal article" date="2022" name="DNA Res.">
        <title>Genome analysis of five recently described species of the CUG-Ser clade uncovers Candida theae as a new hybrid lineage with pathogenic potential in the Candida parapsilosis species complex.</title>
        <authorList>
            <person name="Mixao V."/>
            <person name="Del Olmo V."/>
            <person name="Hegedusova E."/>
            <person name="Saus E."/>
            <person name="Pryszcz L."/>
            <person name="Cillingova A."/>
            <person name="Nosek J."/>
            <person name="Gabaldon T."/>
        </authorList>
    </citation>
    <scope>NUCLEOTIDE SEQUENCE</scope>
    <source>
        <strain evidence="8">CBS 10844</strain>
    </source>
</reference>
<evidence type="ECO:0000256" key="4">
    <source>
        <dbReference type="PIRNR" id="PIRNR017250"/>
    </source>
</evidence>
<evidence type="ECO:0000313" key="8">
    <source>
        <dbReference type="EMBL" id="KAI3405722.2"/>
    </source>
</evidence>
<dbReference type="GO" id="GO:0000213">
    <property type="term" value="F:tRNA-intron lyase activity"/>
    <property type="evidence" value="ECO:0007669"/>
    <property type="project" value="UniProtKB-UniRule"/>
</dbReference>
<keyword evidence="9" id="KW-1185">Reference proteome</keyword>
<dbReference type="RefSeq" id="XP_049181467.1">
    <property type="nucleotide sequence ID" value="XM_049322440.1"/>
</dbReference>
<dbReference type="CDD" id="cd22363">
    <property type="entry name" value="tRNA-intron_lyase_C"/>
    <property type="match status" value="1"/>
</dbReference>
<dbReference type="PIRSF" id="PIRSF017250">
    <property type="entry name" value="tRNA_splic_SEN34"/>
    <property type="match status" value="1"/>
</dbReference>
<dbReference type="InterPro" id="IPR059049">
    <property type="entry name" value="TSEN34_N"/>
</dbReference>
<feature type="domain" description="TSEN34 N-terminal" evidence="7">
    <location>
        <begin position="32"/>
        <end position="95"/>
    </location>
</feature>
<dbReference type="GeneID" id="73378945"/>
<comment type="caution">
    <text evidence="8">The sequence shown here is derived from an EMBL/GenBank/DDBJ whole genome shotgun (WGS) entry which is preliminary data.</text>
</comment>
<dbReference type="Proteomes" id="UP001202479">
    <property type="component" value="Unassembled WGS sequence"/>
</dbReference>
<feature type="active site" evidence="5">
    <location>
        <position position="201"/>
    </location>
</feature>
<dbReference type="Pfam" id="PF01974">
    <property type="entry name" value="tRNA_int_endo"/>
    <property type="match status" value="1"/>
</dbReference>
<evidence type="ECO:0000259" key="7">
    <source>
        <dbReference type="Pfam" id="PF26577"/>
    </source>
</evidence>
<proteinExistence type="inferred from homology"/>
<evidence type="ECO:0000256" key="1">
    <source>
        <dbReference type="ARBA" id="ARBA00008078"/>
    </source>
</evidence>
<dbReference type="AlphaFoldDB" id="A0AAI9WYW0"/>
<dbReference type="InterPro" id="IPR016690">
    <property type="entry name" value="TSEN34"/>
</dbReference>
<dbReference type="InterPro" id="IPR036167">
    <property type="entry name" value="tRNA_intron_Endo_cat-like_sf"/>
</dbReference>
<accession>A0AAI9WYW0</accession>
<evidence type="ECO:0000313" key="9">
    <source>
        <dbReference type="Proteomes" id="UP001202479"/>
    </source>
</evidence>
<dbReference type="EMBL" id="JAHUZD010000027">
    <property type="protein sequence ID" value="KAI3405722.2"/>
    <property type="molecule type" value="Genomic_DNA"/>
</dbReference>
<feature type="domain" description="tRNA intron endonuclease catalytic" evidence="6">
    <location>
        <begin position="164"/>
        <end position="236"/>
    </location>
</feature>
<evidence type="ECO:0000256" key="3">
    <source>
        <dbReference type="ARBA" id="ARBA00023239"/>
    </source>
</evidence>
<dbReference type="GO" id="GO:0000379">
    <property type="term" value="P:tRNA-type intron splice site recognition and cleavage"/>
    <property type="evidence" value="ECO:0007669"/>
    <property type="project" value="UniProtKB-UniRule"/>
</dbReference>
<dbReference type="Gene3D" id="3.40.1350.10">
    <property type="match status" value="1"/>
</dbReference>
<dbReference type="Pfam" id="PF26577">
    <property type="entry name" value="TSEN34_N"/>
    <property type="match status" value="1"/>
</dbReference>
<dbReference type="InterPro" id="IPR006677">
    <property type="entry name" value="tRNA_intron_Endonuc_cat-like"/>
</dbReference>
<evidence type="ECO:0000259" key="6">
    <source>
        <dbReference type="Pfam" id="PF01974"/>
    </source>
</evidence>
<sequence length="283" mass="32294">MEDAITTAALTVVSGEGKKCEKIQLPVVSPNYNPEVLLFNLDDIKKLRNNYHILGLLIGTLPQFPQQNLFLSVPLKLNVWETLWLLKHDVAVLIDQLSYRSAKSRKIMAEQNKSNNIVDSMITTPNTDIDRDYELAKSFEIDVKQYLQAYLKNPASRMPLAKLIRDFKYYDFLQKQGFYINPGLRFGGDLVLYPGDPLRFHSYSIVKFEFADMYDIITGGRLATAVKKNMIIMGFREKRGKQGESKDRVGESADTVVVDDAFIEELFEDEVPLCFSIEWAGFG</sequence>
<dbReference type="EC" id="4.6.1.16" evidence="4"/>
<evidence type="ECO:0000256" key="5">
    <source>
        <dbReference type="PIRSR" id="PIRSR017250-50"/>
    </source>
</evidence>
<feature type="active site" evidence="5">
    <location>
        <position position="193"/>
    </location>
</feature>
<dbReference type="GO" id="GO:0000214">
    <property type="term" value="C:tRNA-intron endonuclease complex"/>
    <property type="evidence" value="ECO:0007669"/>
    <property type="project" value="UniProtKB-UniRule"/>
</dbReference>
<dbReference type="GO" id="GO:0003676">
    <property type="term" value="F:nucleic acid binding"/>
    <property type="evidence" value="ECO:0007669"/>
    <property type="project" value="InterPro"/>
</dbReference>
<dbReference type="SUPFAM" id="SSF53032">
    <property type="entry name" value="tRNA-intron endonuclease catalytic domain-like"/>
    <property type="match status" value="1"/>
</dbReference>